<accession>A0A1F5FVE1</accession>
<sequence length="120" mass="13593">MKQGENFFLGFVRQDFILRQTSFPLRLPRFGEGGGANLTLQLTKELVFFQIRLRTGLNFLCTAVVDIFNCSICSFVVLHMLLSRDGSAALPTPHQTGKSKVVTQFSWSRKFLNVTLDSFK</sequence>
<dbReference type="Proteomes" id="UP000179237">
    <property type="component" value="Unassembled WGS sequence"/>
</dbReference>
<evidence type="ECO:0000313" key="2">
    <source>
        <dbReference type="Proteomes" id="UP000179237"/>
    </source>
</evidence>
<name>A0A1F5FVE1_9BACT</name>
<proteinExistence type="predicted"/>
<dbReference type="EMBL" id="MFAQ01000012">
    <property type="protein sequence ID" value="OGD83587.1"/>
    <property type="molecule type" value="Genomic_DNA"/>
</dbReference>
<gene>
    <name evidence="1" type="ORF">A2572_04790</name>
</gene>
<reference evidence="1 2" key="1">
    <citation type="journal article" date="2016" name="Nat. Commun.">
        <title>Thousands of microbial genomes shed light on interconnected biogeochemical processes in an aquifer system.</title>
        <authorList>
            <person name="Anantharaman K."/>
            <person name="Brown C.T."/>
            <person name="Hug L.A."/>
            <person name="Sharon I."/>
            <person name="Castelle C.J."/>
            <person name="Probst A.J."/>
            <person name="Thomas B.C."/>
            <person name="Singh A."/>
            <person name="Wilkins M.J."/>
            <person name="Karaoz U."/>
            <person name="Brodie E.L."/>
            <person name="Williams K.H."/>
            <person name="Hubbard S.S."/>
            <person name="Banfield J.F."/>
        </authorList>
    </citation>
    <scope>NUCLEOTIDE SEQUENCE [LARGE SCALE GENOMIC DNA]</scope>
</reference>
<evidence type="ECO:0000313" key="1">
    <source>
        <dbReference type="EMBL" id="OGD83587.1"/>
    </source>
</evidence>
<dbReference type="AlphaFoldDB" id="A0A1F5FVE1"/>
<protein>
    <submittedName>
        <fullName evidence="1">Uncharacterized protein</fullName>
    </submittedName>
</protein>
<organism evidence="1 2">
    <name type="scientific">Candidatus Collierbacteria bacterium RIFOXYD1_FULL_40_9</name>
    <dbReference type="NCBI Taxonomy" id="1817731"/>
    <lineage>
        <taxon>Bacteria</taxon>
        <taxon>Candidatus Collieribacteriota</taxon>
    </lineage>
</organism>
<comment type="caution">
    <text evidence="1">The sequence shown here is derived from an EMBL/GenBank/DDBJ whole genome shotgun (WGS) entry which is preliminary data.</text>
</comment>